<keyword evidence="1" id="KW-1133">Transmembrane helix</keyword>
<feature type="transmembrane region" description="Helical" evidence="1">
    <location>
        <begin position="151"/>
        <end position="171"/>
    </location>
</feature>
<dbReference type="AlphaFoldDB" id="Q7MJG4"/>
<dbReference type="KEGG" id="vvy:VV2198"/>
<accession>Q7MJG4</accession>
<dbReference type="HOGENOM" id="CLU_1250236_0_0_6"/>
<dbReference type="Proteomes" id="UP000002675">
    <property type="component" value="Chromosome I"/>
</dbReference>
<dbReference type="EMBL" id="BA000037">
    <property type="protein sequence ID" value="BAC94962.1"/>
    <property type="molecule type" value="Genomic_DNA"/>
</dbReference>
<keyword evidence="1" id="KW-0472">Membrane</keyword>
<keyword evidence="1" id="KW-0812">Transmembrane</keyword>
<evidence type="ECO:0000313" key="2">
    <source>
        <dbReference type="EMBL" id="BAC94962.1"/>
    </source>
</evidence>
<feature type="transmembrane region" description="Helical" evidence="1">
    <location>
        <begin position="79"/>
        <end position="101"/>
    </location>
</feature>
<name>Q7MJG4_VIBVY</name>
<proteinExistence type="predicted"/>
<feature type="transmembrane region" description="Helical" evidence="1">
    <location>
        <begin position="183"/>
        <end position="200"/>
    </location>
</feature>
<evidence type="ECO:0000256" key="1">
    <source>
        <dbReference type="SAM" id="Phobius"/>
    </source>
</evidence>
<sequence>MERCRQGSDLSLNVSFRSSKMAKKAVNIINSIHGLKLQGVLRSFKSRNHKNIRTLAKTMQQNTTTASKIWRGVKIFFKWLWLITMFLFGLALYFFLVPLWMFEYSFSLPELDVIEASFIAFLVIYIYRYIKLCRCIDVPLIRKIITPWVHQAYMGLFFFGLLAFSIKVLGYKLEQPIEPLTEIISYLLTVVVFGYSYYRMGKFVRNDVEKIQCVDVQGAAE</sequence>
<evidence type="ECO:0000313" key="3">
    <source>
        <dbReference type="Proteomes" id="UP000002675"/>
    </source>
</evidence>
<feature type="transmembrane region" description="Helical" evidence="1">
    <location>
        <begin position="113"/>
        <end position="130"/>
    </location>
</feature>
<protein>
    <submittedName>
        <fullName evidence="2">Uncharacterized protein</fullName>
    </submittedName>
</protein>
<gene>
    <name evidence="2" type="ordered locus">VV2198</name>
</gene>
<organism evidence="2 3">
    <name type="scientific">Vibrio vulnificus (strain YJ016)</name>
    <dbReference type="NCBI Taxonomy" id="196600"/>
    <lineage>
        <taxon>Bacteria</taxon>
        <taxon>Pseudomonadati</taxon>
        <taxon>Pseudomonadota</taxon>
        <taxon>Gammaproteobacteria</taxon>
        <taxon>Vibrionales</taxon>
        <taxon>Vibrionaceae</taxon>
        <taxon>Vibrio</taxon>
    </lineage>
</organism>
<reference evidence="2 3" key="1">
    <citation type="journal article" date="2003" name="Genome Res.">
        <title>Comparative genome analysis of Vibrio vulnificus, a marine pathogen.</title>
        <authorList>
            <person name="Chen C.Y."/>
            <person name="Wu K.M."/>
            <person name="Chang Y.C."/>
            <person name="Chang C.H."/>
            <person name="Tsai H.C."/>
            <person name="Liao T.L."/>
            <person name="Liu Y.M."/>
            <person name="Chen H.J."/>
            <person name="Shen A.B."/>
            <person name="Li J.C."/>
            <person name="Su T.L."/>
            <person name="Shao C.P."/>
            <person name="Lee C.T."/>
            <person name="Hor L.I."/>
            <person name="Tsai S.F."/>
        </authorList>
    </citation>
    <scope>NUCLEOTIDE SEQUENCE [LARGE SCALE GENOMIC DNA]</scope>
    <source>
        <strain evidence="2 3">YJ016</strain>
    </source>
</reference>